<dbReference type="Proteomes" id="UP000199659">
    <property type="component" value="Unassembled WGS sequence"/>
</dbReference>
<evidence type="ECO:0000256" key="10">
    <source>
        <dbReference type="PROSITE-ProRule" id="PRU00169"/>
    </source>
</evidence>
<dbReference type="Pfam" id="PF12833">
    <property type="entry name" value="HTH_18"/>
    <property type="match status" value="1"/>
</dbReference>
<keyword evidence="4 10" id="KW-0597">Phosphoprotein</keyword>
<dbReference type="PANTHER" id="PTHR42713">
    <property type="entry name" value="HISTIDINE KINASE-RELATED"/>
    <property type="match status" value="1"/>
</dbReference>
<feature type="domain" description="Response regulatory" evidence="12">
    <location>
        <begin position="2"/>
        <end position="119"/>
    </location>
</feature>
<dbReference type="EMBL" id="FOYZ01000005">
    <property type="protein sequence ID" value="SFR75578.1"/>
    <property type="molecule type" value="Genomic_DNA"/>
</dbReference>
<dbReference type="InterPro" id="IPR011006">
    <property type="entry name" value="CheY-like_superfamily"/>
</dbReference>
<dbReference type="GO" id="GO:0005737">
    <property type="term" value="C:cytoplasm"/>
    <property type="evidence" value="ECO:0007669"/>
    <property type="project" value="UniProtKB-SubCell"/>
</dbReference>
<keyword evidence="14" id="KW-1185">Reference proteome</keyword>
<dbReference type="InterPro" id="IPR018062">
    <property type="entry name" value="HTH_AraC-typ_CS"/>
</dbReference>
<feature type="domain" description="HTH araC/xylS-type" evidence="11">
    <location>
        <begin position="413"/>
        <end position="511"/>
    </location>
</feature>
<dbReference type="AlphaFoldDB" id="A0A1I6J9G6"/>
<dbReference type="SMART" id="SM00448">
    <property type="entry name" value="REC"/>
    <property type="match status" value="1"/>
</dbReference>
<evidence type="ECO:0000256" key="7">
    <source>
        <dbReference type="ARBA" id="ARBA00023125"/>
    </source>
</evidence>
<evidence type="ECO:0000256" key="4">
    <source>
        <dbReference type="ARBA" id="ARBA00022553"/>
    </source>
</evidence>
<comment type="subcellular location">
    <subcellularLocation>
        <location evidence="1">Cytoplasm</location>
    </subcellularLocation>
</comment>
<evidence type="ECO:0000259" key="11">
    <source>
        <dbReference type="PROSITE" id="PS01124"/>
    </source>
</evidence>
<accession>A0A1I6J9G6</accession>
<dbReference type="InterPro" id="IPR009057">
    <property type="entry name" value="Homeodomain-like_sf"/>
</dbReference>
<dbReference type="SUPFAM" id="SSF46689">
    <property type="entry name" value="Homeodomain-like"/>
    <property type="match status" value="2"/>
</dbReference>
<evidence type="ECO:0000256" key="9">
    <source>
        <dbReference type="ARBA" id="ARBA00024867"/>
    </source>
</evidence>
<dbReference type="InterPro" id="IPR001789">
    <property type="entry name" value="Sig_transdc_resp-reg_receiver"/>
</dbReference>
<evidence type="ECO:0000256" key="5">
    <source>
        <dbReference type="ARBA" id="ARBA00023012"/>
    </source>
</evidence>
<dbReference type="PROSITE" id="PS01124">
    <property type="entry name" value="HTH_ARAC_FAMILY_2"/>
    <property type="match status" value="1"/>
</dbReference>
<dbReference type="OrthoDB" id="9794370at2"/>
<organism evidence="13 14">
    <name type="scientific">Anaeromicropila populeti</name>
    <dbReference type="NCBI Taxonomy" id="37658"/>
    <lineage>
        <taxon>Bacteria</taxon>
        <taxon>Bacillati</taxon>
        <taxon>Bacillota</taxon>
        <taxon>Clostridia</taxon>
        <taxon>Lachnospirales</taxon>
        <taxon>Lachnospiraceae</taxon>
        <taxon>Anaeromicropila</taxon>
    </lineage>
</organism>
<dbReference type="InterPro" id="IPR051552">
    <property type="entry name" value="HptR"/>
</dbReference>
<dbReference type="RefSeq" id="WP_092560051.1">
    <property type="nucleotide sequence ID" value="NZ_FOYZ01000005.1"/>
</dbReference>
<gene>
    <name evidence="13" type="ORF">SAMN05661086_01479</name>
</gene>
<evidence type="ECO:0000313" key="14">
    <source>
        <dbReference type="Proteomes" id="UP000199659"/>
    </source>
</evidence>
<keyword evidence="5" id="KW-0902">Two-component regulatory system</keyword>
<dbReference type="Gene3D" id="1.10.10.60">
    <property type="entry name" value="Homeodomain-like"/>
    <property type="match status" value="2"/>
</dbReference>
<dbReference type="GO" id="GO:0043565">
    <property type="term" value="F:sequence-specific DNA binding"/>
    <property type="evidence" value="ECO:0007669"/>
    <property type="project" value="InterPro"/>
</dbReference>
<dbReference type="InterPro" id="IPR018060">
    <property type="entry name" value="HTH_AraC"/>
</dbReference>
<feature type="modified residue" description="4-aspartylphosphate" evidence="10">
    <location>
        <position position="54"/>
    </location>
</feature>
<keyword evidence="8" id="KW-0804">Transcription</keyword>
<evidence type="ECO:0000256" key="8">
    <source>
        <dbReference type="ARBA" id="ARBA00023163"/>
    </source>
</evidence>
<dbReference type="InterPro" id="IPR020449">
    <property type="entry name" value="Tscrpt_reg_AraC-type_HTH"/>
</dbReference>
<evidence type="ECO:0000256" key="1">
    <source>
        <dbReference type="ARBA" id="ARBA00004496"/>
    </source>
</evidence>
<evidence type="ECO:0000256" key="6">
    <source>
        <dbReference type="ARBA" id="ARBA00023015"/>
    </source>
</evidence>
<dbReference type="PROSITE" id="PS50110">
    <property type="entry name" value="RESPONSE_REGULATORY"/>
    <property type="match status" value="1"/>
</dbReference>
<protein>
    <recommendedName>
        <fullName evidence="2">Stage 0 sporulation protein A homolog</fullName>
    </recommendedName>
</protein>
<keyword evidence="3" id="KW-0963">Cytoplasm</keyword>
<dbReference type="Gene3D" id="3.40.50.2300">
    <property type="match status" value="1"/>
</dbReference>
<dbReference type="SMART" id="SM00342">
    <property type="entry name" value="HTH_ARAC"/>
    <property type="match status" value="1"/>
</dbReference>
<proteinExistence type="predicted"/>
<dbReference type="STRING" id="37658.SAMN05661086_01479"/>
<dbReference type="GO" id="GO:0000160">
    <property type="term" value="P:phosphorelay signal transduction system"/>
    <property type="evidence" value="ECO:0007669"/>
    <property type="project" value="UniProtKB-KW"/>
</dbReference>
<reference evidence="13 14" key="1">
    <citation type="submission" date="2016-10" db="EMBL/GenBank/DDBJ databases">
        <authorList>
            <person name="de Groot N.N."/>
        </authorList>
    </citation>
    <scope>NUCLEOTIDE SEQUENCE [LARGE SCALE GENOMIC DNA]</scope>
    <source>
        <strain evidence="13 14">743A</strain>
    </source>
</reference>
<dbReference type="PROSITE" id="PS00041">
    <property type="entry name" value="HTH_ARAC_FAMILY_1"/>
    <property type="match status" value="1"/>
</dbReference>
<evidence type="ECO:0000259" key="12">
    <source>
        <dbReference type="PROSITE" id="PS50110"/>
    </source>
</evidence>
<dbReference type="SUPFAM" id="SSF52172">
    <property type="entry name" value="CheY-like"/>
    <property type="match status" value="1"/>
</dbReference>
<keyword evidence="7" id="KW-0238">DNA-binding</keyword>
<comment type="function">
    <text evidence="9">May play the central regulatory role in sporulation. It may be an element of the effector pathway responsible for the activation of sporulation genes in response to nutritional stress. Spo0A may act in concert with spo0H (a sigma factor) to control the expression of some genes that are critical to the sporulation process.</text>
</comment>
<name>A0A1I6J9G6_9FIRM</name>
<keyword evidence="6" id="KW-0805">Transcription regulation</keyword>
<dbReference type="PANTHER" id="PTHR42713:SF3">
    <property type="entry name" value="TRANSCRIPTIONAL REGULATORY PROTEIN HPTR"/>
    <property type="match status" value="1"/>
</dbReference>
<evidence type="ECO:0000256" key="3">
    <source>
        <dbReference type="ARBA" id="ARBA00022490"/>
    </source>
</evidence>
<evidence type="ECO:0000256" key="2">
    <source>
        <dbReference type="ARBA" id="ARBA00018672"/>
    </source>
</evidence>
<evidence type="ECO:0000313" key="13">
    <source>
        <dbReference type="EMBL" id="SFR75578.1"/>
    </source>
</evidence>
<dbReference type="Pfam" id="PF00072">
    <property type="entry name" value="Response_reg"/>
    <property type="match status" value="1"/>
</dbReference>
<sequence length="517" mass="59330">MKVFIADDEKIVRDGLKSIINWDAAGFTICGEASNGLAALDGLLNLQPDLALLDIRMPKLQGIEVIKAAREQGFTGRIIILSGYSDFKYAQDAIRYGVNFYLTKPVDEDELFESVTQIAHDLQKTKKEQLELSQYISTTKNTILHDLLQKAESSQQFNENMIPKELLTDTYQVLILDSYHKEDSSYYEVFCKLLHTSGATKNMESMTIDGLCVVVLFGNRLVTKFTALKEDMEANPNDSAYGPIFISSGRPVESIYDIHLSYMDALSLFNRRFYCKKHMHIISYTQLPESPEASDPEAVKEKLNDYFLLFLQSIQAYNRSKINDILSSIETILFSSNLNQELATSILIGNYLHLKHSLIQSHFEQELPFPSNEEIIEEMRKMQYLYLITAYMKQEAEKIMIATGNSTNDSIVDEIVSYIKHNYYKNLKLETLAEIFGYNSSYLGKLFRKKVGSNFNSYLDQIRVDAAKKLLLLDQMRVYEIAQKVGYKNVDYFHKKFKNYVGISPAEYRSKHNINSQ</sequence>
<dbReference type="PRINTS" id="PR00032">
    <property type="entry name" value="HTHARAC"/>
</dbReference>
<dbReference type="CDD" id="cd17536">
    <property type="entry name" value="REC_YesN-like"/>
    <property type="match status" value="1"/>
</dbReference>
<dbReference type="GO" id="GO:0003700">
    <property type="term" value="F:DNA-binding transcription factor activity"/>
    <property type="evidence" value="ECO:0007669"/>
    <property type="project" value="InterPro"/>
</dbReference>